<evidence type="ECO:0000313" key="2">
    <source>
        <dbReference type="Proteomes" id="UP000288805"/>
    </source>
</evidence>
<name>A0A438ET17_VITVI</name>
<protein>
    <submittedName>
        <fullName evidence="1">Uncharacterized protein</fullName>
    </submittedName>
</protein>
<accession>A0A438ET17</accession>
<dbReference type="AlphaFoldDB" id="A0A438ET17"/>
<organism evidence="1 2">
    <name type="scientific">Vitis vinifera</name>
    <name type="common">Grape</name>
    <dbReference type="NCBI Taxonomy" id="29760"/>
    <lineage>
        <taxon>Eukaryota</taxon>
        <taxon>Viridiplantae</taxon>
        <taxon>Streptophyta</taxon>
        <taxon>Embryophyta</taxon>
        <taxon>Tracheophyta</taxon>
        <taxon>Spermatophyta</taxon>
        <taxon>Magnoliopsida</taxon>
        <taxon>eudicotyledons</taxon>
        <taxon>Gunneridae</taxon>
        <taxon>Pentapetalae</taxon>
        <taxon>rosids</taxon>
        <taxon>Vitales</taxon>
        <taxon>Vitaceae</taxon>
        <taxon>Viteae</taxon>
        <taxon>Vitis</taxon>
    </lineage>
</organism>
<evidence type="ECO:0000313" key="1">
    <source>
        <dbReference type="EMBL" id="RVW50899.1"/>
    </source>
</evidence>
<dbReference type="EMBL" id="QGNW01001190">
    <property type="protein sequence ID" value="RVW50899.1"/>
    <property type="molecule type" value="Genomic_DNA"/>
</dbReference>
<gene>
    <name evidence="1" type="ORF">CK203_071251</name>
</gene>
<reference evidence="1 2" key="1">
    <citation type="journal article" date="2018" name="PLoS Genet.">
        <title>Population sequencing reveals clonal diversity and ancestral inbreeding in the grapevine cultivar Chardonnay.</title>
        <authorList>
            <person name="Roach M.J."/>
            <person name="Johnson D.L."/>
            <person name="Bohlmann J."/>
            <person name="van Vuuren H.J."/>
            <person name="Jones S.J."/>
            <person name="Pretorius I.S."/>
            <person name="Schmidt S.A."/>
            <person name="Borneman A.R."/>
        </authorList>
    </citation>
    <scope>NUCLEOTIDE SEQUENCE [LARGE SCALE GENOMIC DNA]</scope>
    <source>
        <strain evidence="2">cv. Chardonnay</strain>
        <tissue evidence="1">Leaf</tissue>
    </source>
</reference>
<comment type="caution">
    <text evidence="1">The sequence shown here is derived from an EMBL/GenBank/DDBJ whole genome shotgun (WGS) entry which is preliminary data.</text>
</comment>
<proteinExistence type="predicted"/>
<dbReference type="Proteomes" id="UP000288805">
    <property type="component" value="Unassembled WGS sequence"/>
</dbReference>
<sequence length="80" mass="9628">MNEDRRIGFKVHFKDNENNSLREGRTRIVRHGKGEWKGKNGYHKIEEKVVDFQGKRVSIDKSKVECYNCHRYDHYRFVGT</sequence>